<dbReference type="GeneID" id="28996852"/>
<evidence type="ECO:0000256" key="1">
    <source>
        <dbReference type="SAM" id="MobiDB-lite"/>
    </source>
</evidence>
<accession>A0A163DUE0</accession>
<reference evidence="3" key="1">
    <citation type="submission" date="2015-06" db="EMBL/GenBank/DDBJ databases">
        <title>Expansion of signal transduction pathways in fungi by whole-genome duplication.</title>
        <authorList>
            <consortium name="DOE Joint Genome Institute"/>
            <person name="Corrochano L.M."/>
            <person name="Kuo A."/>
            <person name="Marcet-Houben M."/>
            <person name="Polaino S."/>
            <person name="Salamov A."/>
            <person name="Villalobos J.M."/>
            <person name="Alvarez M.I."/>
            <person name="Avalos J."/>
            <person name="Benito E.P."/>
            <person name="Benoit I."/>
            <person name="Burger G."/>
            <person name="Camino L.P."/>
            <person name="Canovas D."/>
            <person name="Cerda-Olmedo E."/>
            <person name="Cheng J.-F."/>
            <person name="Dominguez A."/>
            <person name="Elias M."/>
            <person name="Eslava A.P."/>
            <person name="Glaser F."/>
            <person name="Grimwood J."/>
            <person name="Gutierrez G."/>
            <person name="Heitman J."/>
            <person name="Henrissat B."/>
            <person name="Iturriaga E.A."/>
            <person name="Lang B.F."/>
            <person name="Lavin J.L."/>
            <person name="Lee S."/>
            <person name="Li W."/>
            <person name="Lindquist E."/>
            <person name="Lopez-Garcia S."/>
            <person name="Luque E.M."/>
            <person name="Marcos A.T."/>
            <person name="Martin J."/>
            <person name="McCluskey K."/>
            <person name="Medina H.R."/>
            <person name="Miralles-Duran A."/>
            <person name="Miyazaki A."/>
            <person name="Munoz-Torres E."/>
            <person name="Oguiza J.A."/>
            <person name="Ohm R."/>
            <person name="Olmedo M."/>
            <person name="Orejas M."/>
            <person name="Ortiz-Castellanos L."/>
            <person name="Pisabarro A.G."/>
            <person name="Rodriguez-Romero J."/>
            <person name="Ruiz-Herrera J."/>
            <person name="Ruiz-Vazquez R."/>
            <person name="Sanz C."/>
            <person name="Schackwitz W."/>
            <person name="Schmutz J."/>
            <person name="Shahriari M."/>
            <person name="Shelest E."/>
            <person name="Silva-Franco F."/>
            <person name="Soanes D."/>
            <person name="Syed K."/>
            <person name="Tagua V.G."/>
            <person name="Talbot N.J."/>
            <person name="Thon M."/>
            <person name="De vries R.P."/>
            <person name="Wiebenga A."/>
            <person name="Yadav J.S."/>
            <person name="Braun E.L."/>
            <person name="Baker S."/>
            <person name="Garre V."/>
            <person name="Horwitz B."/>
            <person name="Torres-Martinez S."/>
            <person name="Idnurm A."/>
            <person name="Herrera-Estrella A."/>
            <person name="Gabaldon T."/>
            <person name="Grigoriev I.V."/>
        </authorList>
    </citation>
    <scope>NUCLEOTIDE SEQUENCE [LARGE SCALE GENOMIC DNA]</scope>
    <source>
        <strain evidence="3">NRRL 1555(-)</strain>
    </source>
</reference>
<dbReference type="AlphaFoldDB" id="A0A163DUE0"/>
<dbReference type="RefSeq" id="XP_018291520.1">
    <property type="nucleotide sequence ID" value="XM_018435946.1"/>
</dbReference>
<organism evidence="2 3">
    <name type="scientific">Phycomyces blakesleeanus (strain ATCC 8743b / DSM 1359 / FGSC 10004 / NBRC 33097 / NRRL 1555)</name>
    <dbReference type="NCBI Taxonomy" id="763407"/>
    <lineage>
        <taxon>Eukaryota</taxon>
        <taxon>Fungi</taxon>
        <taxon>Fungi incertae sedis</taxon>
        <taxon>Mucoromycota</taxon>
        <taxon>Mucoromycotina</taxon>
        <taxon>Mucoromycetes</taxon>
        <taxon>Mucorales</taxon>
        <taxon>Phycomycetaceae</taxon>
        <taxon>Phycomyces</taxon>
    </lineage>
</organism>
<dbReference type="OrthoDB" id="10596495at2759"/>
<dbReference type="InParanoid" id="A0A163DUE0"/>
<dbReference type="Proteomes" id="UP000077315">
    <property type="component" value="Unassembled WGS sequence"/>
</dbReference>
<dbReference type="VEuPathDB" id="FungiDB:PHYBLDRAFT_168833"/>
<proteinExistence type="predicted"/>
<name>A0A163DUE0_PHYB8</name>
<evidence type="ECO:0000313" key="2">
    <source>
        <dbReference type="EMBL" id="OAD73480.1"/>
    </source>
</evidence>
<evidence type="ECO:0000313" key="3">
    <source>
        <dbReference type="Proteomes" id="UP000077315"/>
    </source>
</evidence>
<protein>
    <submittedName>
        <fullName evidence="2">Uncharacterized protein</fullName>
    </submittedName>
</protein>
<gene>
    <name evidence="2" type="ORF">PHYBLDRAFT_168833</name>
</gene>
<feature type="region of interest" description="Disordered" evidence="1">
    <location>
        <begin position="234"/>
        <end position="277"/>
    </location>
</feature>
<keyword evidence="3" id="KW-1185">Reference proteome</keyword>
<feature type="compositionally biased region" description="Acidic residues" evidence="1">
    <location>
        <begin position="250"/>
        <end position="262"/>
    </location>
</feature>
<dbReference type="EMBL" id="KV440981">
    <property type="protein sequence ID" value="OAD73480.1"/>
    <property type="molecule type" value="Genomic_DNA"/>
</dbReference>
<sequence>MSERVDIVNIDSGLTTDKFISCIGESTVIPVGSPSNNSLECSSPILSFGNSACNQIGSTVMSYTNVPSNQQTMDYQYELKEKNADVEEFSQADYLSRVVNELLEEVLSEPSESPSSDDSLSCIISDAERSSLSACRKLDREANHPMKGFTEYGLRPVVVRSKINDMKLALRHVALRTTRYGTFLVHKPEPEFLAQYIIDLNSSRSIKDRDVKRVSFVNPRSRLCQKIEFDSCQKSKPNDTMHNLDNMDKSEDEDDNDNDNDNDSGSSSSESEHRPNLDDYEYDELEGKLCSFIKTIENEVEKENTFGSSSKALEEADVRSRVGYSFDTIQYIREYLVDRFTRHTSVFNSATRIKSFRIGVSLQKRKMEYFYKKPEKQLWKVFKILSCSVSSYMEDYVQLVDQVDKMFLQISSQQPFDLKQYVNFRHHSQFMVLKLAKMMLSIGQLVKYVKAIAKLILTKRSFKSKITIAKSLHKTIAEIKAYEKYKYFGMLGRRFISLIFFVGVVLVAHLEPDWSPSPWTPKPKRKKQKLRKTGQRLSLGRKKYFGWERKKN</sequence>